<organism evidence="1 2">
    <name type="scientific">Paenisporosarcina macmurdoensis</name>
    <dbReference type="NCBI Taxonomy" id="212659"/>
    <lineage>
        <taxon>Bacteria</taxon>
        <taxon>Bacillati</taxon>
        <taxon>Bacillota</taxon>
        <taxon>Bacilli</taxon>
        <taxon>Bacillales</taxon>
        <taxon>Caryophanaceae</taxon>
        <taxon>Paenisporosarcina</taxon>
    </lineage>
</organism>
<evidence type="ECO:0000313" key="2">
    <source>
        <dbReference type="Proteomes" id="UP001596170"/>
    </source>
</evidence>
<dbReference type="EMBL" id="JBHSRI010000002">
    <property type="protein sequence ID" value="MFC6038435.1"/>
    <property type="molecule type" value="Genomic_DNA"/>
</dbReference>
<reference evidence="2" key="1">
    <citation type="journal article" date="2019" name="Int. J. Syst. Evol. Microbiol.">
        <title>The Global Catalogue of Microorganisms (GCM) 10K type strain sequencing project: providing services to taxonomists for standard genome sequencing and annotation.</title>
        <authorList>
            <consortium name="The Broad Institute Genomics Platform"/>
            <consortium name="The Broad Institute Genome Sequencing Center for Infectious Disease"/>
            <person name="Wu L."/>
            <person name="Ma J."/>
        </authorList>
    </citation>
    <scope>NUCLEOTIDE SEQUENCE [LARGE SCALE GENOMIC DNA]</scope>
    <source>
        <strain evidence="2">CCUG 54527</strain>
    </source>
</reference>
<evidence type="ECO:0000313" key="1">
    <source>
        <dbReference type="EMBL" id="MFC6038435.1"/>
    </source>
</evidence>
<comment type="caution">
    <text evidence="1">The sequence shown here is derived from an EMBL/GenBank/DDBJ whole genome shotgun (WGS) entry which is preliminary data.</text>
</comment>
<dbReference type="Proteomes" id="UP001596170">
    <property type="component" value="Unassembled WGS sequence"/>
</dbReference>
<keyword evidence="2" id="KW-1185">Reference proteome</keyword>
<gene>
    <name evidence="1" type="ORF">ACFPYN_03100</name>
</gene>
<sequence length="467" mass="49382">MQFLTNIDLGRNELQNARIQNLGAFPTSPVTGMIFYHTTNSAFYGYDGTAWQNMSLIFNNKAILDAISAAFTTAMETKLIGIATNANNYVHPSSHPPSMIVQDASNRFMTDAERSKLAGVATGATNYTHPASHPATMITGLATVATSGTYASLSGLPILGTAASKNTGTASGTIPILDSGGKLDVSVLPSTAISDTFIVTTEVNMLALTVQVGDIAVRTDISKSFILRALPSTTLTNWQELLTPVSAVQSVAGKTGVVTLTKSDVGLSSVDNVQQATKVEFNAHTVDVGNPHQVNKGQIGLGFVENYGMATLEEGNLGSTELKYMNPYTTKQAVLANAPVRTVAGKVGLVVLDKADVGLNLVDNVKQATKTEFDAHNNDAARHVTTTERNTWNSKPDKTMVNIGNGTNTSFVINHSLNSQDVIVMIREMVAPFNVVYADVAITSASSITVSFASAPTANQYRATIIG</sequence>
<accession>A0ABW1L350</accession>
<protein>
    <recommendedName>
        <fullName evidence="3">Tail fiber protein</fullName>
    </recommendedName>
</protein>
<dbReference type="RefSeq" id="WP_377732453.1">
    <property type="nucleotide sequence ID" value="NZ_JBHSRI010000002.1"/>
</dbReference>
<name>A0ABW1L350_9BACL</name>
<proteinExistence type="predicted"/>
<evidence type="ECO:0008006" key="3">
    <source>
        <dbReference type="Google" id="ProtNLM"/>
    </source>
</evidence>